<dbReference type="PANTHER" id="PTHR12190:SF1">
    <property type="entry name" value="DBIRD COMPLEX SUBUNIT ZNF326"/>
    <property type="match status" value="1"/>
</dbReference>
<protein>
    <submittedName>
        <fullName evidence="2">Uncharacterized protein</fullName>
    </submittedName>
</protein>
<dbReference type="Pfam" id="PF04988">
    <property type="entry name" value="AKAP95"/>
    <property type="match status" value="1"/>
</dbReference>
<dbReference type="GO" id="GO:0044609">
    <property type="term" value="C:DBIRD complex"/>
    <property type="evidence" value="ECO:0007669"/>
    <property type="project" value="TreeGrafter"/>
</dbReference>
<accession>A0A8C4WZF4</accession>
<reference evidence="2" key="1">
    <citation type="submission" date="2025-08" db="UniProtKB">
        <authorList>
            <consortium name="Ensembl"/>
        </authorList>
    </citation>
    <scope>IDENTIFICATION</scope>
</reference>
<feature type="region of interest" description="Disordered" evidence="1">
    <location>
        <begin position="216"/>
        <end position="305"/>
    </location>
</feature>
<reference evidence="2" key="2">
    <citation type="submission" date="2025-09" db="UniProtKB">
        <authorList>
            <consortium name="Ensembl"/>
        </authorList>
    </citation>
    <scope>IDENTIFICATION</scope>
</reference>
<feature type="compositionally biased region" description="Polar residues" evidence="1">
    <location>
        <begin position="8"/>
        <end position="31"/>
    </location>
</feature>
<dbReference type="AlphaFoldDB" id="A0A8C4WZF4"/>
<dbReference type="InterPro" id="IPR007071">
    <property type="entry name" value="AKAP95"/>
</dbReference>
<dbReference type="GeneTree" id="ENSGT01120000273243"/>
<feature type="region of interest" description="Disordered" evidence="1">
    <location>
        <begin position="53"/>
        <end position="170"/>
    </location>
</feature>
<feature type="region of interest" description="Disordered" evidence="1">
    <location>
        <begin position="615"/>
        <end position="638"/>
    </location>
</feature>
<keyword evidence="3" id="KW-1185">Reference proteome</keyword>
<dbReference type="PANTHER" id="PTHR12190">
    <property type="entry name" value="A-KINASE ANCHOR PROTEIN AKAP 8"/>
    <property type="match status" value="1"/>
</dbReference>
<dbReference type="Ensembl" id="ENSEBUT00000022733.1">
    <property type="protein sequence ID" value="ENSEBUP00000022157.1"/>
    <property type="gene ID" value="ENSEBUG00000013662.1"/>
</dbReference>
<feature type="region of interest" description="Disordered" evidence="1">
    <location>
        <begin position="481"/>
        <end position="564"/>
    </location>
</feature>
<feature type="compositionally biased region" description="Polar residues" evidence="1">
    <location>
        <begin position="107"/>
        <end position="128"/>
    </location>
</feature>
<feature type="compositionally biased region" description="Basic and acidic residues" evidence="1">
    <location>
        <begin position="519"/>
        <end position="549"/>
    </location>
</feature>
<evidence type="ECO:0000313" key="2">
    <source>
        <dbReference type="Ensembl" id="ENSEBUP00000022157.1"/>
    </source>
</evidence>
<dbReference type="GO" id="GO:0032784">
    <property type="term" value="P:regulation of DNA-templated transcription elongation"/>
    <property type="evidence" value="ECO:0007669"/>
    <property type="project" value="TreeGrafter"/>
</dbReference>
<organism evidence="2 3">
    <name type="scientific">Eptatretus burgeri</name>
    <name type="common">Inshore hagfish</name>
    <dbReference type="NCBI Taxonomy" id="7764"/>
    <lineage>
        <taxon>Eukaryota</taxon>
        <taxon>Metazoa</taxon>
        <taxon>Chordata</taxon>
        <taxon>Craniata</taxon>
        <taxon>Vertebrata</taxon>
        <taxon>Cyclostomata</taxon>
        <taxon>Myxini</taxon>
        <taxon>Myxiniformes</taxon>
        <taxon>Myxinidae</taxon>
        <taxon>Eptatretinae</taxon>
        <taxon>Eptatretus</taxon>
    </lineage>
</organism>
<name>A0A8C4WZF4_EPTBU</name>
<proteinExistence type="predicted"/>
<evidence type="ECO:0000313" key="3">
    <source>
        <dbReference type="Proteomes" id="UP000694388"/>
    </source>
</evidence>
<dbReference type="GO" id="GO:0003677">
    <property type="term" value="F:DNA binding"/>
    <property type="evidence" value="ECO:0007669"/>
    <property type="project" value="InterPro"/>
</dbReference>
<feature type="compositionally biased region" description="Polar residues" evidence="1">
    <location>
        <begin position="502"/>
        <end position="518"/>
    </location>
</feature>
<dbReference type="GO" id="GO:0005634">
    <property type="term" value="C:nucleus"/>
    <property type="evidence" value="ECO:0007669"/>
    <property type="project" value="InterPro"/>
</dbReference>
<dbReference type="Proteomes" id="UP000694388">
    <property type="component" value="Unplaced"/>
</dbReference>
<feature type="region of interest" description="Disordered" evidence="1">
    <location>
        <begin position="1"/>
        <end position="39"/>
    </location>
</feature>
<feature type="compositionally biased region" description="Basic and acidic residues" evidence="1">
    <location>
        <begin position="77"/>
        <end position="97"/>
    </location>
</feature>
<evidence type="ECO:0000256" key="1">
    <source>
        <dbReference type="SAM" id="MobiDB-lite"/>
    </source>
</evidence>
<sequence length="638" mass="71805">MNFKVPSLMNSCSGPAGGSTFQQRLGGSSRSRPARGEDSRLLGALSALARSKQLLQPQKGSSDRIVFDYGNNARTRRQSDGRANRYDDDRSDYHRYPSSEGYGGPKSFSTRESSSPVRYQSRQKSNAYGRNRSGIPVGYKGGWRDTSPDGCGGDAYQDSHQGGRYGFQDSWSYESRRGSYYGNGEHGRDRGPNSEESTMDTAKGLLRDVVDLLRLEKAGSRDDDQLSPPRRSGSRHSYGSGSSSRYDPSRSSPPWGSRGRRDSPPPPRGSSFGQYKPSGGQRAGRTPRMAGRNWDEGPPPKRLRQNRRFESNHSCLPKEKWMRFKYKYSCMLCKFSTFNDDWMEEHMNCKSHKETLELIDNMFPKDFFISAFLHNRVLKRNQEIVPKMQKEWEKTHKKPFKSQITDFKIPEGWLRQEVVRCLACRVFTTLDKKHILHHLKSFNHCRRYEVFQEEKRRVIRNEVFEVYDQPNLSREFQKFKQSCHGEGGKGSDGEHLDDEETSMTGTGNQGSEESNDSTGEAKEEEKQGDDCVTVERFESSSEAPEHAEQDGGQASVDNTEAKASDAAGRVLTGIHELHSGYVSPDKCGTLEDELAEYSEGVQPKDVEGSAVEGGFIQQTEGNLSDDLEGSGFSDSLRA</sequence>
<feature type="compositionally biased region" description="Low complexity" evidence="1">
    <location>
        <begin position="227"/>
        <end position="257"/>
    </location>
</feature>